<gene>
    <name evidence="2" type="ORF">HNQ51_001834</name>
</gene>
<sequence length="73" mass="8086">MNWIFLIAFIGILGALAAAGFFMLKRPQSKEDAPKTMARALAWRVGISVALFLMILLAWSQGWIEPRGVPLGR</sequence>
<feature type="transmembrane region" description="Helical" evidence="1">
    <location>
        <begin position="6"/>
        <end position="24"/>
    </location>
</feature>
<dbReference type="InterPro" id="IPR021313">
    <property type="entry name" value="DUF2909"/>
</dbReference>
<comment type="caution">
    <text evidence="2">The sequence shown here is derived from an EMBL/GenBank/DDBJ whole genome shotgun (WGS) entry which is preliminary data.</text>
</comment>
<evidence type="ECO:0000256" key="1">
    <source>
        <dbReference type="SAM" id="Phobius"/>
    </source>
</evidence>
<evidence type="ECO:0008006" key="4">
    <source>
        <dbReference type="Google" id="ProtNLM"/>
    </source>
</evidence>
<name>A0A840S7V3_9BURK</name>
<proteinExistence type="predicted"/>
<keyword evidence="1" id="KW-0812">Transmembrane</keyword>
<dbReference type="Pfam" id="PF11137">
    <property type="entry name" value="DUF2909"/>
    <property type="match status" value="1"/>
</dbReference>
<organism evidence="2 3">
    <name type="scientific">Inhella inkyongensis</name>
    <dbReference type="NCBI Taxonomy" id="392593"/>
    <lineage>
        <taxon>Bacteria</taxon>
        <taxon>Pseudomonadati</taxon>
        <taxon>Pseudomonadota</taxon>
        <taxon>Betaproteobacteria</taxon>
        <taxon>Burkholderiales</taxon>
        <taxon>Sphaerotilaceae</taxon>
        <taxon>Inhella</taxon>
    </lineage>
</organism>
<dbReference type="EMBL" id="JACHHO010000002">
    <property type="protein sequence ID" value="MBB5204520.1"/>
    <property type="molecule type" value="Genomic_DNA"/>
</dbReference>
<keyword evidence="1" id="KW-0472">Membrane</keyword>
<evidence type="ECO:0000313" key="2">
    <source>
        <dbReference type="EMBL" id="MBB5204520.1"/>
    </source>
</evidence>
<dbReference type="AlphaFoldDB" id="A0A840S7V3"/>
<accession>A0A840S7V3</accession>
<reference evidence="2 3" key="1">
    <citation type="submission" date="2020-08" db="EMBL/GenBank/DDBJ databases">
        <title>Genomic Encyclopedia of Type Strains, Phase IV (KMG-IV): sequencing the most valuable type-strain genomes for metagenomic binning, comparative biology and taxonomic classification.</title>
        <authorList>
            <person name="Goeker M."/>
        </authorList>
    </citation>
    <scope>NUCLEOTIDE SEQUENCE [LARGE SCALE GENOMIC DNA]</scope>
    <source>
        <strain evidence="2 3">DSM 23958</strain>
    </source>
</reference>
<protein>
    <recommendedName>
        <fullName evidence="4">Twin transmembrane helix small protein</fullName>
    </recommendedName>
</protein>
<keyword evidence="3" id="KW-1185">Reference proteome</keyword>
<dbReference type="Proteomes" id="UP000554837">
    <property type="component" value="Unassembled WGS sequence"/>
</dbReference>
<dbReference type="RefSeq" id="WP_138855812.1">
    <property type="nucleotide sequence ID" value="NZ_CP040709.1"/>
</dbReference>
<feature type="transmembrane region" description="Helical" evidence="1">
    <location>
        <begin position="45"/>
        <end position="64"/>
    </location>
</feature>
<keyword evidence="1" id="KW-1133">Transmembrane helix</keyword>
<dbReference type="OrthoDB" id="8687573at2"/>
<evidence type="ECO:0000313" key="3">
    <source>
        <dbReference type="Proteomes" id="UP000554837"/>
    </source>
</evidence>